<dbReference type="NCBIfam" id="TIGR00916">
    <property type="entry name" value="2A0604s01"/>
    <property type="match status" value="1"/>
</dbReference>
<reference evidence="14" key="1">
    <citation type="submission" date="2017-09" db="EMBL/GenBank/DDBJ databases">
        <title>Depth-based differentiation of microbial function through sediment-hosted aquifers and enrichment of novel symbionts in the deep terrestrial subsurface.</title>
        <authorList>
            <person name="Probst A.J."/>
            <person name="Ladd B."/>
            <person name="Jarett J.K."/>
            <person name="Geller-Mcgrath D.E."/>
            <person name="Sieber C.M.K."/>
            <person name="Emerson J.B."/>
            <person name="Anantharaman K."/>
            <person name="Thomas B.C."/>
            <person name="Malmstrom R."/>
            <person name="Stieglmeier M."/>
            <person name="Klingl A."/>
            <person name="Woyke T."/>
            <person name="Ryan C.M."/>
            <person name="Banfield J.F."/>
        </authorList>
    </citation>
    <scope>NUCLEOTIDE SEQUENCE [LARGE SCALE GENOMIC DNA]</scope>
</reference>
<dbReference type="GO" id="GO:0005886">
    <property type="term" value="C:plasma membrane"/>
    <property type="evidence" value="ECO:0007669"/>
    <property type="project" value="UniProtKB-SubCell"/>
</dbReference>
<dbReference type="HAMAP" id="MF_01463_B">
    <property type="entry name" value="SecD_B"/>
    <property type="match status" value="1"/>
</dbReference>
<evidence type="ECO:0000256" key="3">
    <source>
        <dbReference type="ARBA" id="ARBA00022475"/>
    </source>
</evidence>
<keyword evidence="4 9" id="KW-0812">Transmembrane</keyword>
<evidence type="ECO:0000313" key="13">
    <source>
        <dbReference type="EMBL" id="PJA02391.1"/>
    </source>
</evidence>
<evidence type="ECO:0000259" key="10">
    <source>
        <dbReference type="Pfam" id="PF02355"/>
    </source>
</evidence>
<dbReference type="InterPro" id="IPR001036">
    <property type="entry name" value="Acrflvin-R"/>
</dbReference>
<keyword evidence="5 9" id="KW-0653">Protein transport</keyword>
<dbReference type="Gene3D" id="3.30.70.3400">
    <property type="match status" value="1"/>
</dbReference>
<dbReference type="Gene3D" id="3.30.1360.200">
    <property type="match status" value="1"/>
</dbReference>
<dbReference type="FunFam" id="1.20.1640.10:FF:000004">
    <property type="entry name" value="Protein translocase subunit SecD"/>
    <property type="match status" value="1"/>
</dbReference>
<comment type="caution">
    <text evidence="13">The sequence shown here is derived from an EMBL/GenBank/DDBJ whole genome shotgun (WGS) entry which is preliminary data.</text>
</comment>
<dbReference type="PRINTS" id="PR00702">
    <property type="entry name" value="ACRIFLAVINRP"/>
</dbReference>
<dbReference type="GO" id="GO:0043952">
    <property type="term" value="P:protein transport by the Sec complex"/>
    <property type="evidence" value="ECO:0007669"/>
    <property type="project" value="UniProtKB-UniRule"/>
</dbReference>
<dbReference type="AlphaFoldDB" id="A0A2M7VKL7"/>
<dbReference type="PANTHER" id="PTHR30081">
    <property type="entry name" value="PROTEIN-EXPORT MEMBRANE PROTEIN SEC"/>
    <property type="match status" value="1"/>
</dbReference>
<organism evidence="13 14">
    <name type="scientific">bacterium (Candidatus Gribaldobacteria) CG_4_10_14_0_2_um_filter_36_18</name>
    <dbReference type="NCBI Taxonomy" id="2014264"/>
    <lineage>
        <taxon>Bacteria</taxon>
        <taxon>Candidatus Gribaldobacteria</taxon>
    </lineage>
</organism>
<dbReference type="Gene3D" id="1.20.1640.10">
    <property type="entry name" value="Multidrug efflux transporter AcrB transmembrane domain"/>
    <property type="match status" value="1"/>
</dbReference>
<dbReference type="InterPro" id="IPR048631">
    <property type="entry name" value="SecD_1st"/>
</dbReference>
<feature type="transmembrane region" description="Helical" evidence="9">
    <location>
        <begin position="322"/>
        <end position="342"/>
    </location>
</feature>
<evidence type="ECO:0000256" key="5">
    <source>
        <dbReference type="ARBA" id="ARBA00022927"/>
    </source>
</evidence>
<keyword evidence="3 9" id="KW-1003">Cell membrane</keyword>
<evidence type="ECO:0000256" key="1">
    <source>
        <dbReference type="ARBA" id="ARBA00004651"/>
    </source>
</evidence>
<dbReference type="Pfam" id="PF21760">
    <property type="entry name" value="SecD_1st"/>
    <property type="match status" value="1"/>
</dbReference>
<feature type="transmembrane region" description="Helical" evidence="9">
    <location>
        <begin position="299"/>
        <end position="317"/>
    </location>
</feature>
<protein>
    <recommendedName>
        <fullName evidence="9">Protein translocase subunit SecD</fullName>
    </recommendedName>
</protein>
<dbReference type="GO" id="GO:0006605">
    <property type="term" value="P:protein targeting"/>
    <property type="evidence" value="ECO:0007669"/>
    <property type="project" value="UniProtKB-UniRule"/>
</dbReference>
<dbReference type="Proteomes" id="UP000231469">
    <property type="component" value="Unassembled WGS sequence"/>
</dbReference>
<keyword evidence="7 9" id="KW-0811">Translocation</keyword>
<dbReference type="PANTHER" id="PTHR30081:SF1">
    <property type="entry name" value="PROTEIN TRANSLOCASE SUBUNIT SECD"/>
    <property type="match status" value="1"/>
</dbReference>
<comment type="subcellular location">
    <subcellularLocation>
        <location evidence="1 9">Cell membrane</location>
        <topology evidence="1 9">Multi-pass membrane protein</topology>
    </subcellularLocation>
</comment>
<feature type="transmembrane region" description="Helical" evidence="9">
    <location>
        <begin position="402"/>
        <end position="419"/>
    </location>
</feature>
<dbReference type="InterPro" id="IPR055344">
    <property type="entry name" value="SecD_SecF_C_bact"/>
</dbReference>
<feature type="domain" description="Protein export membrane protein SecD/SecF C-terminal" evidence="10">
    <location>
        <begin position="278"/>
        <end position="447"/>
    </location>
</feature>
<feature type="domain" description="SecDF P1 head subdomain" evidence="12">
    <location>
        <begin position="179"/>
        <end position="276"/>
    </location>
</feature>
<comment type="caution">
    <text evidence="9">Lacks conserved residue(s) required for the propagation of feature annotation.</text>
</comment>
<evidence type="ECO:0000313" key="14">
    <source>
        <dbReference type="Proteomes" id="UP000231469"/>
    </source>
</evidence>
<comment type="function">
    <text evidence="9">Part of the Sec protein translocase complex. Interacts with the SecYEG preprotein conducting channel. SecDF uses the proton motive force (PMF) to complete protein translocation after the ATP-dependent function of SecA.</text>
</comment>
<dbReference type="SUPFAM" id="SSF82866">
    <property type="entry name" value="Multidrug efflux transporter AcrB transmembrane domain"/>
    <property type="match status" value="1"/>
</dbReference>
<keyword evidence="6 9" id="KW-1133">Transmembrane helix</keyword>
<evidence type="ECO:0000256" key="4">
    <source>
        <dbReference type="ARBA" id="ARBA00022692"/>
    </source>
</evidence>
<dbReference type="GO" id="GO:0065002">
    <property type="term" value="P:intracellular protein transmembrane transport"/>
    <property type="evidence" value="ECO:0007669"/>
    <property type="project" value="UniProtKB-UniRule"/>
</dbReference>
<sequence>MTRKQTNVNLLVIVILAFLGLNFAYPKYLNQGIDYFQLGLPHFPEVSFKLGLDLQGGSHLVYEADLSKIEAEERNEAMQGLRDVIERRVNLFGVGEPMVRIQEQVEHKRLVVELPGVKNIEEAIGAIGKTPYLEFKEERPEEERDEILAKYEQFEGKSFEEVQEIPDWQLILKEDPYFKSTKLTGQYLKKAELGFDQTTFEPEVFLEFNEEGKDIFKELTSLNVGKHLAIYIDESLISAPVVKEAITDGKARITGRFTIEEAKSLARNLNAGALPVPIKLISQKTVGPVLGKISLEKSLKAGLIGFLMVILFMIGFYRGPGILSSLALMIYAGIILSLFKLIPVTLTLAGIGGVVLSVGMAVDANVLIFERMREERRVGRSFQRAIEIGFSRAWPSIRDGNLTTLLVALIMFFCGSSFIKGFAVTLSLGVLVSMFSAVFVTRTFLRSFIGTRLEKIKFLWD</sequence>
<comment type="similarity">
    <text evidence="9">Belongs to the SecD/SecF family. SecD subfamily.</text>
</comment>
<dbReference type="Pfam" id="PF02355">
    <property type="entry name" value="SecD_SecF_C"/>
    <property type="match status" value="1"/>
</dbReference>
<evidence type="ECO:0000256" key="6">
    <source>
        <dbReference type="ARBA" id="ARBA00022989"/>
    </source>
</evidence>
<dbReference type="InterPro" id="IPR005791">
    <property type="entry name" value="SecD"/>
</dbReference>
<dbReference type="Pfam" id="PF22599">
    <property type="entry name" value="SecDF_P1_head"/>
    <property type="match status" value="1"/>
</dbReference>
<keyword evidence="2 9" id="KW-0813">Transport</keyword>
<evidence type="ECO:0000256" key="2">
    <source>
        <dbReference type="ARBA" id="ARBA00022448"/>
    </source>
</evidence>
<accession>A0A2M7VKL7</accession>
<evidence type="ECO:0000259" key="12">
    <source>
        <dbReference type="Pfam" id="PF22599"/>
    </source>
</evidence>
<evidence type="ECO:0000256" key="8">
    <source>
        <dbReference type="ARBA" id="ARBA00023136"/>
    </source>
</evidence>
<keyword evidence="8 9" id="KW-0472">Membrane</keyword>
<feature type="domain" description="Protein translocase subunit SecDF P1" evidence="11">
    <location>
        <begin position="79"/>
        <end position="138"/>
    </location>
</feature>
<dbReference type="GO" id="GO:0015450">
    <property type="term" value="F:protein-transporting ATPase activity"/>
    <property type="evidence" value="ECO:0007669"/>
    <property type="project" value="InterPro"/>
</dbReference>
<dbReference type="NCBIfam" id="TIGR01129">
    <property type="entry name" value="secD"/>
    <property type="match status" value="1"/>
</dbReference>
<dbReference type="InterPro" id="IPR048634">
    <property type="entry name" value="SecD_SecF_C"/>
</dbReference>
<evidence type="ECO:0000256" key="9">
    <source>
        <dbReference type="HAMAP-Rule" id="MF_01463"/>
    </source>
</evidence>
<feature type="transmembrane region" description="Helical" evidence="9">
    <location>
        <begin position="425"/>
        <end position="445"/>
    </location>
</feature>
<evidence type="ECO:0000259" key="11">
    <source>
        <dbReference type="Pfam" id="PF21760"/>
    </source>
</evidence>
<evidence type="ECO:0000256" key="7">
    <source>
        <dbReference type="ARBA" id="ARBA00023010"/>
    </source>
</evidence>
<proteinExistence type="inferred from homology"/>
<name>A0A2M7VKL7_9BACT</name>
<dbReference type="EMBL" id="PFPS01000045">
    <property type="protein sequence ID" value="PJA02391.1"/>
    <property type="molecule type" value="Genomic_DNA"/>
</dbReference>
<feature type="transmembrane region" description="Helical" evidence="9">
    <location>
        <begin position="348"/>
        <end position="369"/>
    </location>
</feature>
<gene>
    <name evidence="9 13" type="primary">secD</name>
    <name evidence="13" type="ORF">COX73_00990</name>
</gene>
<dbReference type="InterPro" id="IPR022813">
    <property type="entry name" value="SecD/SecF_arch_bac"/>
</dbReference>
<comment type="subunit">
    <text evidence="9">Forms a complex with SecF. Part of the essential Sec protein translocation apparatus which comprises SecA, SecYEG and auxiliary proteins SecDF. Other proteins may also be involved.</text>
</comment>
<dbReference type="InterPro" id="IPR054384">
    <property type="entry name" value="SecDF_P1_head"/>
</dbReference>